<accession>A0A1R2BY79</accession>
<sequence length="143" mass="16760">MEDEITVYQKTIENLEKIIEDDLLNDFTEDTNHELNNINILSSNIVKEIEFRGKNIQYLQELLNFKNQVPEISMPKILALNNEVSKLQKEIVELRSQVVPMQFGDDLNSTGQVEEQLVEQEMIFNRVTQCLKFPLCRECIDKK</sequence>
<name>A0A1R2BY79_9CILI</name>
<gene>
    <name evidence="1" type="ORF">SteCoe_17717</name>
</gene>
<protein>
    <submittedName>
        <fullName evidence="1">Uncharacterized protein</fullName>
    </submittedName>
</protein>
<keyword evidence="2" id="KW-1185">Reference proteome</keyword>
<evidence type="ECO:0000313" key="1">
    <source>
        <dbReference type="EMBL" id="OMJ81773.1"/>
    </source>
</evidence>
<comment type="caution">
    <text evidence="1">The sequence shown here is derived from an EMBL/GenBank/DDBJ whole genome shotgun (WGS) entry which is preliminary data.</text>
</comment>
<organism evidence="1 2">
    <name type="scientific">Stentor coeruleus</name>
    <dbReference type="NCBI Taxonomy" id="5963"/>
    <lineage>
        <taxon>Eukaryota</taxon>
        <taxon>Sar</taxon>
        <taxon>Alveolata</taxon>
        <taxon>Ciliophora</taxon>
        <taxon>Postciliodesmatophora</taxon>
        <taxon>Heterotrichea</taxon>
        <taxon>Heterotrichida</taxon>
        <taxon>Stentoridae</taxon>
        <taxon>Stentor</taxon>
    </lineage>
</organism>
<proteinExistence type="predicted"/>
<reference evidence="1 2" key="1">
    <citation type="submission" date="2016-11" db="EMBL/GenBank/DDBJ databases">
        <title>The macronuclear genome of Stentor coeruleus: a giant cell with tiny introns.</title>
        <authorList>
            <person name="Slabodnick M."/>
            <person name="Ruby J.G."/>
            <person name="Reiff S.B."/>
            <person name="Swart E.C."/>
            <person name="Gosai S."/>
            <person name="Prabakaran S."/>
            <person name="Witkowska E."/>
            <person name="Larue G.E."/>
            <person name="Fisher S."/>
            <person name="Freeman R.M."/>
            <person name="Gunawardena J."/>
            <person name="Chu W."/>
            <person name="Stover N.A."/>
            <person name="Gregory B.D."/>
            <person name="Nowacki M."/>
            <person name="Derisi J."/>
            <person name="Roy S.W."/>
            <person name="Marshall W.F."/>
            <person name="Sood P."/>
        </authorList>
    </citation>
    <scope>NUCLEOTIDE SEQUENCE [LARGE SCALE GENOMIC DNA]</scope>
    <source>
        <strain evidence="1">WM001</strain>
    </source>
</reference>
<dbReference type="Proteomes" id="UP000187209">
    <property type="component" value="Unassembled WGS sequence"/>
</dbReference>
<evidence type="ECO:0000313" key="2">
    <source>
        <dbReference type="Proteomes" id="UP000187209"/>
    </source>
</evidence>
<dbReference type="EMBL" id="MPUH01000367">
    <property type="protein sequence ID" value="OMJ81773.1"/>
    <property type="molecule type" value="Genomic_DNA"/>
</dbReference>
<dbReference type="AlphaFoldDB" id="A0A1R2BY79"/>